<dbReference type="AlphaFoldDB" id="A0A221W0V4"/>
<dbReference type="GO" id="GO:0016874">
    <property type="term" value="F:ligase activity"/>
    <property type="evidence" value="ECO:0007669"/>
    <property type="project" value="UniProtKB-KW"/>
</dbReference>
<evidence type="ECO:0000313" key="1">
    <source>
        <dbReference type="EMBL" id="ASO19399.1"/>
    </source>
</evidence>
<organism evidence="1 2">
    <name type="scientific">Actinoalloteichus hoggarensis</name>
    <dbReference type="NCBI Taxonomy" id="1470176"/>
    <lineage>
        <taxon>Bacteria</taxon>
        <taxon>Bacillati</taxon>
        <taxon>Actinomycetota</taxon>
        <taxon>Actinomycetes</taxon>
        <taxon>Pseudonocardiales</taxon>
        <taxon>Pseudonocardiaceae</taxon>
        <taxon>Actinoalloteichus</taxon>
    </lineage>
</organism>
<evidence type="ECO:0000313" key="2">
    <source>
        <dbReference type="Proteomes" id="UP000204221"/>
    </source>
</evidence>
<dbReference type="InterPro" id="IPR009097">
    <property type="entry name" value="Cyclic_Pdiesterase"/>
</dbReference>
<protein>
    <submittedName>
        <fullName evidence="1">2',5' RNA ligase family</fullName>
    </submittedName>
</protein>
<keyword evidence="1" id="KW-0436">Ligase</keyword>
<dbReference type="EMBL" id="CP022521">
    <property type="protein sequence ID" value="ASO19399.1"/>
    <property type="molecule type" value="Genomic_DNA"/>
</dbReference>
<dbReference type="SUPFAM" id="SSF55144">
    <property type="entry name" value="LigT-like"/>
    <property type="match status" value="1"/>
</dbReference>
<dbReference type="OrthoDB" id="9787070at2"/>
<reference evidence="1 2" key="1">
    <citation type="submission" date="2017-07" db="EMBL/GenBank/DDBJ databases">
        <title>Complete genome sequence of Actinoalloteichus hoggarensis DSM 45943, type strain of Actinoalloteichus hoggarensis.</title>
        <authorList>
            <person name="Ruckert C."/>
            <person name="Nouioui I."/>
            <person name="Willmese J."/>
            <person name="van Wezel G."/>
            <person name="Klenk H.-P."/>
            <person name="Kalinowski J."/>
            <person name="Zotchev S.B."/>
        </authorList>
    </citation>
    <scope>NUCLEOTIDE SEQUENCE [LARGE SCALE GENOMIC DNA]</scope>
    <source>
        <strain evidence="1 2">DSM 45943</strain>
    </source>
</reference>
<gene>
    <name evidence="1" type="ORF">AHOG_08775</name>
</gene>
<accession>A0A221W0V4</accession>
<keyword evidence="2" id="KW-1185">Reference proteome</keyword>
<dbReference type="RefSeq" id="WP_093940904.1">
    <property type="nucleotide sequence ID" value="NZ_CP022521.1"/>
</dbReference>
<dbReference type="Proteomes" id="UP000204221">
    <property type="component" value="Chromosome"/>
</dbReference>
<dbReference type="Gene3D" id="3.90.1140.10">
    <property type="entry name" value="Cyclic phosphodiesterase"/>
    <property type="match status" value="1"/>
</dbReference>
<proteinExistence type="predicted"/>
<dbReference type="Pfam" id="PF13563">
    <property type="entry name" value="2_5_RNA_ligase2"/>
    <property type="match status" value="1"/>
</dbReference>
<dbReference type="KEGG" id="ahg:AHOG_08775"/>
<name>A0A221W0V4_9PSEU</name>
<sequence length="178" mass="19077">MRLFTTLWPTSAVVDDLRATLTRIRDRRPGIAGPGLRFGPETEWHVTLAFHGEDVDSAPVADRLRALMTGLTSPRLRIAGAGTFAKVLWARVVPEDDAAAAALTALVSAAGGDPADYQAHLTLARWRPPADEPKALTAALADYVGPSWRPAEASLVESGSIVAEGSRFRRVLDVALTR</sequence>